<dbReference type="SUPFAM" id="SSF51735">
    <property type="entry name" value="NAD(P)-binding Rossmann-fold domains"/>
    <property type="match status" value="1"/>
</dbReference>
<keyword evidence="3" id="KW-0560">Oxidoreductase</keyword>
<evidence type="ECO:0000256" key="2">
    <source>
        <dbReference type="ARBA" id="ARBA00022833"/>
    </source>
</evidence>
<feature type="domain" description="Enoyl reductase (ER)" evidence="5">
    <location>
        <begin position="8"/>
        <end position="332"/>
    </location>
</feature>
<comment type="similarity">
    <text evidence="4">Belongs to the zinc-containing alcohol dehydrogenase family.</text>
</comment>
<comment type="cofactor">
    <cofactor evidence="4">
        <name>Zn(2+)</name>
        <dbReference type="ChEBI" id="CHEBI:29105"/>
    </cofactor>
</comment>
<evidence type="ECO:0000313" key="7">
    <source>
        <dbReference type="Proteomes" id="UP000264141"/>
    </source>
</evidence>
<comment type="caution">
    <text evidence="6">The sequence shown here is derived from an EMBL/GenBank/DDBJ whole genome shotgun (WGS) entry which is preliminary data.</text>
</comment>
<dbReference type="PANTHER" id="PTHR43401">
    <property type="entry name" value="L-THREONINE 3-DEHYDROGENASE"/>
    <property type="match status" value="1"/>
</dbReference>
<keyword evidence="1 4" id="KW-0479">Metal-binding</keyword>
<dbReference type="Gene3D" id="3.90.180.10">
    <property type="entry name" value="Medium-chain alcohol dehydrogenases, catalytic domain"/>
    <property type="match status" value="1"/>
</dbReference>
<dbReference type="SMART" id="SM00829">
    <property type="entry name" value="PKS_ER"/>
    <property type="match status" value="1"/>
</dbReference>
<keyword evidence="2 4" id="KW-0862">Zinc</keyword>
<accession>A0A3D1JIF9</accession>
<dbReference type="InterPro" id="IPR020843">
    <property type="entry name" value="ER"/>
</dbReference>
<dbReference type="PROSITE" id="PS00059">
    <property type="entry name" value="ADH_ZINC"/>
    <property type="match status" value="1"/>
</dbReference>
<dbReference type="AlphaFoldDB" id="A0A3D1JIF9"/>
<dbReference type="Pfam" id="PF00107">
    <property type="entry name" value="ADH_zinc_N"/>
    <property type="match status" value="1"/>
</dbReference>
<dbReference type="InterPro" id="IPR050129">
    <property type="entry name" value="Zn_alcohol_dh"/>
</dbReference>
<evidence type="ECO:0000256" key="4">
    <source>
        <dbReference type="RuleBase" id="RU361277"/>
    </source>
</evidence>
<dbReference type="Proteomes" id="UP000264141">
    <property type="component" value="Unassembled WGS sequence"/>
</dbReference>
<dbReference type="EMBL" id="DPBP01000041">
    <property type="protein sequence ID" value="HCE18283.1"/>
    <property type="molecule type" value="Genomic_DNA"/>
</dbReference>
<name>A0A3D1JIF9_9CHLR</name>
<dbReference type="InterPro" id="IPR011032">
    <property type="entry name" value="GroES-like_sf"/>
</dbReference>
<evidence type="ECO:0000256" key="1">
    <source>
        <dbReference type="ARBA" id="ARBA00022723"/>
    </source>
</evidence>
<organism evidence="6 7">
    <name type="scientific">Anaerolinea thermolimosa</name>
    <dbReference type="NCBI Taxonomy" id="229919"/>
    <lineage>
        <taxon>Bacteria</taxon>
        <taxon>Bacillati</taxon>
        <taxon>Chloroflexota</taxon>
        <taxon>Anaerolineae</taxon>
        <taxon>Anaerolineales</taxon>
        <taxon>Anaerolineaceae</taxon>
        <taxon>Anaerolinea</taxon>
    </lineage>
</organism>
<evidence type="ECO:0000313" key="6">
    <source>
        <dbReference type="EMBL" id="HCE18283.1"/>
    </source>
</evidence>
<dbReference type="GO" id="GO:0008270">
    <property type="term" value="F:zinc ion binding"/>
    <property type="evidence" value="ECO:0007669"/>
    <property type="project" value="InterPro"/>
</dbReference>
<protein>
    <recommendedName>
        <fullName evidence="5">Enoyl reductase (ER) domain-containing protein</fullName>
    </recommendedName>
</protein>
<proteinExistence type="inferred from homology"/>
<dbReference type="InterPro" id="IPR002328">
    <property type="entry name" value="ADH_Zn_CS"/>
</dbReference>
<dbReference type="Pfam" id="PF08240">
    <property type="entry name" value="ADH_N"/>
    <property type="match status" value="1"/>
</dbReference>
<dbReference type="GO" id="GO:0016491">
    <property type="term" value="F:oxidoreductase activity"/>
    <property type="evidence" value="ECO:0007669"/>
    <property type="project" value="UniProtKB-KW"/>
</dbReference>
<gene>
    <name evidence="6" type="ORF">DEQ80_10525</name>
</gene>
<dbReference type="RefSeq" id="WP_062188849.1">
    <property type="nucleotide sequence ID" value="NZ_DF967965.1"/>
</dbReference>
<dbReference type="OrthoDB" id="9777057at2"/>
<dbReference type="InterPro" id="IPR036291">
    <property type="entry name" value="NAD(P)-bd_dom_sf"/>
</dbReference>
<reference evidence="6 7" key="1">
    <citation type="journal article" date="2018" name="Nat. Biotechnol.">
        <title>A standardized bacterial taxonomy based on genome phylogeny substantially revises the tree of life.</title>
        <authorList>
            <person name="Parks D.H."/>
            <person name="Chuvochina M."/>
            <person name="Waite D.W."/>
            <person name="Rinke C."/>
            <person name="Skarshewski A."/>
            <person name="Chaumeil P.A."/>
            <person name="Hugenholtz P."/>
        </authorList>
    </citation>
    <scope>NUCLEOTIDE SEQUENCE [LARGE SCALE GENOMIC DNA]</scope>
    <source>
        <strain evidence="6">UBA8781</strain>
    </source>
</reference>
<dbReference type="InterPro" id="IPR013154">
    <property type="entry name" value="ADH-like_N"/>
</dbReference>
<dbReference type="SUPFAM" id="SSF50129">
    <property type="entry name" value="GroES-like"/>
    <property type="match status" value="1"/>
</dbReference>
<evidence type="ECO:0000259" key="5">
    <source>
        <dbReference type="SMART" id="SM00829"/>
    </source>
</evidence>
<sequence length="336" mass="36109">MKAIHSFGAGDVRLVTVPDPAPSEGQVLIQITATGICGSDKWMWRHPEPVTWIIGHEVAGRVIALGPGVTRLRVGQRVAVNNVGGCGHCPACRAGDFILCPQWDGSLDINGGYAELVAAWERNCLPVPDDLDDEAACLIFDNFGTPYGALERGEVRHGDDVLITGLGPIGMAAVILAKLRGAYVIAADPLPYRRDFALRLGADAALPPDEQLPDAVRDLTSGLGVRVALECSGKSSAYPLALSSLRVGGTLVSVGEGAQITLRPSDQIIRRTLRIQGSWYSGMHQGRQVMELMRTRQIDPHVLVTHRGSLEELPAIYRTVCEVEQGVMKAVIFPVK</sequence>
<dbReference type="STRING" id="229919.GCA_001050195_00183"/>
<dbReference type="InterPro" id="IPR013149">
    <property type="entry name" value="ADH-like_C"/>
</dbReference>
<dbReference type="PANTHER" id="PTHR43401:SF2">
    <property type="entry name" value="L-THREONINE 3-DEHYDROGENASE"/>
    <property type="match status" value="1"/>
</dbReference>
<evidence type="ECO:0000256" key="3">
    <source>
        <dbReference type="ARBA" id="ARBA00023002"/>
    </source>
</evidence>